<evidence type="ECO:0000313" key="3">
    <source>
        <dbReference type="EMBL" id="MDC5696780.1"/>
    </source>
</evidence>
<dbReference type="Proteomes" id="UP001150259">
    <property type="component" value="Unassembled WGS sequence"/>
</dbReference>
<keyword evidence="2" id="KW-0456">Lyase</keyword>
<dbReference type="EC" id="4.99.1.12" evidence="2"/>
<dbReference type="PANTHER" id="PTHR36566:SF1">
    <property type="entry name" value="PYRIDINIUM-3,5-BISTHIOCARBOXYLIC ACID MONONUCLEOTIDE NICKEL INSERTION PROTEIN"/>
    <property type="match status" value="1"/>
</dbReference>
<proteinExistence type="inferred from homology"/>
<protein>
    <recommendedName>
        <fullName evidence="2">Pyridinium-3,5-bisthiocarboxylic acid mononucleotide nickel insertion protein</fullName>
        <shortName evidence="2">P2TMN nickel insertion protein</shortName>
        <ecNumber evidence="2">4.99.1.12</ecNumber>
    </recommendedName>
    <alternativeName>
        <fullName evidence="2">Nickel-pincer cofactor biosynthesis protein LarC</fullName>
    </alternativeName>
</protein>
<keyword evidence="1 2" id="KW-0533">Nickel</keyword>
<dbReference type="NCBIfam" id="TIGR00299">
    <property type="entry name" value="nickel pincer cofactor biosynthesis protein LarC"/>
    <property type="match status" value="1"/>
</dbReference>
<evidence type="ECO:0000256" key="1">
    <source>
        <dbReference type="ARBA" id="ARBA00022596"/>
    </source>
</evidence>
<evidence type="ECO:0000313" key="4">
    <source>
        <dbReference type="Proteomes" id="UP001150259"/>
    </source>
</evidence>
<dbReference type="HAMAP" id="MF_01074">
    <property type="entry name" value="LarC"/>
    <property type="match status" value="1"/>
</dbReference>
<gene>
    <name evidence="2 3" type="primary">larC</name>
    <name evidence="3" type="ORF">OO014_05880</name>
</gene>
<dbReference type="RefSeq" id="WP_272461356.1">
    <property type="nucleotide sequence ID" value="NZ_JAPFQL010000018.1"/>
</dbReference>
<reference evidence="3 4" key="1">
    <citation type="submission" date="2022-11" db="EMBL/GenBank/DDBJ databases">
        <title>Anaerobic phenanthrene biodegradation by a DNRA strain PheN6.</title>
        <authorList>
            <person name="Zhang Z."/>
        </authorList>
    </citation>
    <scope>NUCLEOTIDE SEQUENCE [LARGE SCALE GENOMIC DNA]</scope>
    <source>
        <strain evidence="3 4">PheN6</strain>
    </source>
</reference>
<dbReference type="Gene3D" id="3.30.70.1380">
    <property type="entry name" value="Transcriptional regulatory protein pf0864 domain like"/>
    <property type="match status" value="1"/>
</dbReference>
<sequence length="426" mass="43458">MSTEHPDRAATLWIDASSGVAGDMLLGALLDAGASLERVQAAVDAVVPGLVRLGVAETRRAGMRALKVDVQPTSEDQPHRSWAEVEQLVLGAELPAPIARRAHAAFAALARAEADVHGVPVEEVHFHEVGAWDSIADVVGVCAALEDLAVTDVVTSVIGVGSGTVQGAHGRMPVPVPAVLGLVTGWTVDAVGDGELATPTGVALLTTLAASQGPLPRMAVSAVGVGAGTRDVPGRANVVRVVLGRLSTPPAPQSGSPTGDLEHTSMVVLEANVDDLDPRVWPSVLDALLAAGAADAWLAPILMKKGRPAHTLSVLCAPDDAERLRDLVLEATSTIGVRGTAVDRWALPRQWVAVDVDGQRIGIKVAHRAGRVVQATPEFADVEAAGGALDRPVGIVLDAAVAAAAAAGLVPGAPLPTASARGLAQR</sequence>
<comment type="caution">
    <text evidence="3">The sequence shown here is derived from an EMBL/GenBank/DDBJ whole genome shotgun (WGS) entry which is preliminary data.</text>
</comment>
<name>A0ABT5GFW8_9MICO</name>
<dbReference type="PANTHER" id="PTHR36566">
    <property type="entry name" value="NICKEL INSERTION PROTEIN-RELATED"/>
    <property type="match status" value="1"/>
</dbReference>
<dbReference type="Pfam" id="PF01969">
    <property type="entry name" value="Ni_insertion"/>
    <property type="match status" value="1"/>
</dbReference>
<keyword evidence="4" id="KW-1185">Reference proteome</keyword>
<evidence type="ECO:0000256" key="2">
    <source>
        <dbReference type="HAMAP-Rule" id="MF_01074"/>
    </source>
</evidence>
<accession>A0ABT5GFW8</accession>
<comment type="similarity">
    <text evidence="2">Belongs to the LarC family.</text>
</comment>
<comment type="function">
    <text evidence="2">Involved in the biosynthesis of a nickel-pincer cofactor ((SCS)Ni(II) pincer complex). Binds Ni(2+), and functions in nickel delivery to pyridinium-3,5-bisthiocarboxylic acid mononucleotide (P2TMN), to form the mature cofactor. Is thus probably required for the activation of nickel-pincer cofactor-dependent enzymes.</text>
</comment>
<dbReference type="InterPro" id="IPR002822">
    <property type="entry name" value="Ni_insertion"/>
</dbReference>
<comment type="catalytic activity">
    <reaction evidence="2">
        <text>Ni(II)-pyridinium-3,5-bisthiocarboxylate mononucleotide = pyridinium-3,5-bisthiocarboxylate mononucleotide + Ni(2+)</text>
        <dbReference type="Rhea" id="RHEA:54784"/>
        <dbReference type="ChEBI" id="CHEBI:49786"/>
        <dbReference type="ChEBI" id="CHEBI:137372"/>
        <dbReference type="ChEBI" id="CHEBI:137373"/>
        <dbReference type="EC" id="4.99.1.12"/>
    </reaction>
</comment>
<dbReference type="EMBL" id="JAPFQL010000018">
    <property type="protein sequence ID" value="MDC5696780.1"/>
    <property type="molecule type" value="Genomic_DNA"/>
</dbReference>
<organism evidence="3 4">
    <name type="scientific">Intrasporangium calvum</name>
    <dbReference type="NCBI Taxonomy" id="53358"/>
    <lineage>
        <taxon>Bacteria</taxon>
        <taxon>Bacillati</taxon>
        <taxon>Actinomycetota</taxon>
        <taxon>Actinomycetes</taxon>
        <taxon>Micrococcales</taxon>
        <taxon>Intrasporangiaceae</taxon>
        <taxon>Intrasporangium</taxon>
    </lineage>
</organism>